<evidence type="ECO:0000313" key="2">
    <source>
        <dbReference type="EMBL" id="CAL6032402.1"/>
    </source>
</evidence>
<evidence type="ECO:0000313" key="3">
    <source>
        <dbReference type="Proteomes" id="UP001642409"/>
    </source>
</evidence>
<reference evidence="2 3" key="2">
    <citation type="submission" date="2024-07" db="EMBL/GenBank/DDBJ databases">
        <authorList>
            <person name="Akdeniz Z."/>
        </authorList>
    </citation>
    <scope>NUCLEOTIDE SEQUENCE [LARGE SCALE GENOMIC DNA]</scope>
</reference>
<protein>
    <submittedName>
        <fullName evidence="2">Hypothetical_protein</fullName>
    </submittedName>
</protein>
<evidence type="ECO:0000313" key="1">
    <source>
        <dbReference type="EMBL" id="CAI9970543.1"/>
    </source>
</evidence>
<dbReference type="EMBL" id="CAXDID020000122">
    <property type="protein sequence ID" value="CAL6032402.1"/>
    <property type="molecule type" value="Genomic_DNA"/>
</dbReference>
<keyword evidence="3" id="KW-1185">Reference proteome</keyword>
<comment type="caution">
    <text evidence="1">The sequence shown here is derived from an EMBL/GenBank/DDBJ whole genome shotgun (WGS) entry which is preliminary data.</text>
</comment>
<sequence length="176" mass="20801">MYQHSGVKYKEETTSLHKSLCFTLTFQKTSRCTIYYITATIQRLSCNIQLLCHMHQDMFWLKRHPTCIISRKAVQLRRSVFSYECTLLLKHKWVDYAGEHNCAALLFSIHKSFRLSTSSKDSFDLICRQPELECANMTQPEYIYLVKAHKWLIHVQKIEDDIPKEQSSQCSLHCYL</sequence>
<gene>
    <name evidence="2" type="ORF">HINF_LOCUS34469</name>
    <name evidence="1" type="ORF">HINF_LOCUS58188</name>
</gene>
<proteinExistence type="predicted"/>
<dbReference type="AlphaFoldDB" id="A0AA86VM25"/>
<dbReference type="EMBL" id="CATOUU010001074">
    <property type="protein sequence ID" value="CAI9970543.1"/>
    <property type="molecule type" value="Genomic_DNA"/>
</dbReference>
<name>A0AA86VM25_9EUKA</name>
<organism evidence="1">
    <name type="scientific">Hexamita inflata</name>
    <dbReference type="NCBI Taxonomy" id="28002"/>
    <lineage>
        <taxon>Eukaryota</taxon>
        <taxon>Metamonada</taxon>
        <taxon>Diplomonadida</taxon>
        <taxon>Hexamitidae</taxon>
        <taxon>Hexamitinae</taxon>
        <taxon>Hexamita</taxon>
    </lineage>
</organism>
<dbReference type="Proteomes" id="UP001642409">
    <property type="component" value="Unassembled WGS sequence"/>
</dbReference>
<accession>A0AA86VM25</accession>
<reference evidence="1" key="1">
    <citation type="submission" date="2023-06" db="EMBL/GenBank/DDBJ databases">
        <authorList>
            <person name="Kurt Z."/>
        </authorList>
    </citation>
    <scope>NUCLEOTIDE SEQUENCE</scope>
</reference>